<feature type="region of interest" description="Disordered" evidence="1">
    <location>
        <begin position="234"/>
        <end position="260"/>
    </location>
</feature>
<dbReference type="Proteomes" id="UP000053825">
    <property type="component" value="Unassembled WGS sequence"/>
</dbReference>
<dbReference type="EMBL" id="KQ415113">
    <property type="protein sequence ID" value="KOC58816.1"/>
    <property type="molecule type" value="Genomic_DNA"/>
</dbReference>
<dbReference type="STRING" id="597456.A0A0L7QJU0"/>
<accession>A0A0L7QJU0</accession>
<sequence>MKHPATETVNETIIAHRTEDESSESSEEDIESGTDDEDAADQERSGIVRKSRRRSDTRSDIVRMRARDRFTIRDVEESISHFYGDDKLDITKWIEEFEDTSQLLGWDNLQKLIYAKRLLTGSAKQFVSFQRDIKSWSRLKRCLMREFKTKINSATIHRQLINRKRQPSESARRDMYAMQEIASQGSIDTVSLIEYIISGVPDEETNKTILYGANTLSQLKNALEKYDRMKESMNRKGKFVKQDTVRDKKMTRSEANKKLL</sequence>
<feature type="region of interest" description="Disordered" evidence="1">
    <location>
        <begin position="1"/>
        <end position="52"/>
    </location>
</feature>
<evidence type="ECO:0000256" key="1">
    <source>
        <dbReference type="SAM" id="MobiDB-lite"/>
    </source>
</evidence>
<organism evidence="2 3">
    <name type="scientific">Habropoda laboriosa</name>
    <dbReference type="NCBI Taxonomy" id="597456"/>
    <lineage>
        <taxon>Eukaryota</taxon>
        <taxon>Metazoa</taxon>
        <taxon>Ecdysozoa</taxon>
        <taxon>Arthropoda</taxon>
        <taxon>Hexapoda</taxon>
        <taxon>Insecta</taxon>
        <taxon>Pterygota</taxon>
        <taxon>Neoptera</taxon>
        <taxon>Endopterygota</taxon>
        <taxon>Hymenoptera</taxon>
        <taxon>Apocrita</taxon>
        <taxon>Aculeata</taxon>
        <taxon>Apoidea</taxon>
        <taxon>Anthophila</taxon>
        <taxon>Apidae</taxon>
        <taxon>Habropoda</taxon>
    </lineage>
</organism>
<protein>
    <recommendedName>
        <fullName evidence="4">Retrotransposon gag domain-containing protein</fullName>
    </recommendedName>
</protein>
<reference evidence="2 3" key="1">
    <citation type="submission" date="2015-07" db="EMBL/GenBank/DDBJ databases">
        <title>The genome of Habropoda laboriosa.</title>
        <authorList>
            <person name="Pan H."/>
            <person name="Kapheim K."/>
        </authorList>
    </citation>
    <scope>NUCLEOTIDE SEQUENCE [LARGE SCALE GENOMIC DNA]</scope>
    <source>
        <strain evidence="2">0110345459</strain>
    </source>
</reference>
<gene>
    <name evidence="2" type="ORF">WH47_02476</name>
</gene>
<keyword evidence="3" id="KW-1185">Reference proteome</keyword>
<evidence type="ECO:0000313" key="2">
    <source>
        <dbReference type="EMBL" id="KOC58816.1"/>
    </source>
</evidence>
<feature type="compositionally biased region" description="Acidic residues" evidence="1">
    <location>
        <begin position="21"/>
        <end position="40"/>
    </location>
</feature>
<proteinExistence type="predicted"/>
<evidence type="ECO:0000313" key="3">
    <source>
        <dbReference type="Proteomes" id="UP000053825"/>
    </source>
</evidence>
<dbReference type="AlphaFoldDB" id="A0A0L7QJU0"/>
<evidence type="ECO:0008006" key="4">
    <source>
        <dbReference type="Google" id="ProtNLM"/>
    </source>
</evidence>
<name>A0A0L7QJU0_9HYME</name>